<dbReference type="Proteomes" id="UP000050794">
    <property type="component" value="Unassembled WGS sequence"/>
</dbReference>
<organism evidence="2 3">
    <name type="scientific">Toxocara canis</name>
    <name type="common">Canine roundworm</name>
    <dbReference type="NCBI Taxonomy" id="6265"/>
    <lineage>
        <taxon>Eukaryota</taxon>
        <taxon>Metazoa</taxon>
        <taxon>Ecdysozoa</taxon>
        <taxon>Nematoda</taxon>
        <taxon>Chromadorea</taxon>
        <taxon>Rhabditida</taxon>
        <taxon>Spirurina</taxon>
        <taxon>Ascaridomorpha</taxon>
        <taxon>Ascaridoidea</taxon>
        <taxon>Toxocaridae</taxon>
        <taxon>Toxocara</taxon>
    </lineage>
</organism>
<dbReference type="EMBL" id="UYWY01000236">
    <property type="protein sequence ID" value="VDM24332.1"/>
    <property type="molecule type" value="Genomic_DNA"/>
</dbReference>
<evidence type="ECO:0000313" key="3">
    <source>
        <dbReference type="WBParaSite" id="TCNE_0000049501-mRNA-1"/>
    </source>
</evidence>
<name>A0A183TW76_TOXCA</name>
<dbReference type="WBParaSite" id="TCNE_0000049501-mRNA-1">
    <property type="protein sequence ID" value="TCNE_0000049501-mRNA-1"/>
    <property type="gene ID" value="TCNE_0000049501"/>
</dbReference>
<dbReference type="AlphaFoldDB" id="A0A183TW76"/>
<evidence type="ECO:0000313" key="2">
    <source>
        <dbReference type="Proteomes" id="UP000050794"/>
    </source>
</evidence>
<accession>A0A183TW76</accession>
<gene>
    <name evidence="1" type="ORF">TCNE_LOCUS496</name>
</gene>
<sequence length="66" mass="7670">MTKEIDEVIKSAQERETLEYTLPAGPDGQTYRAFRKVFYGHFRWVVASFDREPGMRIGKNCSKTLL</sequence>
<proteinExistence type="predicted"/>
<reference evidence="3" key="1">
    <citation type="submission" date="2016-06" db="UniProtKB">
        <authorList>
            <consortium name="WormBaseParasite"/>
        </authorList>
    </citation>
    <scope>IDENTIFICATION</scope>
</reference>
<reference evidence="1 2" key="2">
    <citation type="submission" date="2018-11" db="EMBL/GenBank/DDBJ databases">
        <authorList>
            <consortium name="Pathogen Informatics"/>
        </authorList>
    </citation>
    <scope>NUCLEOTIDE SEQUENCE [LARGE SCALE GENOMIC DNA]</scope>
</reference>
<keyword evidence="2" id="KW-1185">Reference proteome</keyword>
<evidence type="ECO:0000313" key="1">
    <source>
        <dbReference type="EMBL" id="VDM24332.1"/>
    </source>
</evidence>
<protein>
    <submittedName>
        <fullName evidence="3">Transposase</fullName>
    </submittedName>
</protein>